<feature type="transmembrane region" description="Helical" evidence="1">
    <location>
        <begin position="122"/>
        <end position="141"/>
    </location>
</feature>
<sequence length="204" mass="23748">MKGKLTLRSLISLSFLLFFLPFLRTCSDRSIENLHSEEVSKVLVVDSANKVTKDGDTIRIFEALSKQEETKLLQQEKENRIVRIQKAKKDFTFNFYTLLLETLFKDKFDGNSFYEVSFYSSLGYFLVLISTIIMLILSFLNKIKTVQFLSLINLILLSSSTILLYFCEALEDLNQIKIGYYLVFLNFILIILFSRKVLKENQTV</sequence>
<feature type="transmembrane region" description="Helical" evidence="1">
    <location>
        <begin position="178"/>
        <end position="198"/>
    </location>
</feature>
<keyword evidence="1" id="KW-1133">Transmembrane helix</keyword>
<proteinExistence type="predicted"/>
<gene>
    <name evidence="2" type="ORF">NG800_005505</name>
</gene>
<feature type="transmembrane region" description="Helical" evidence="1">
    <location>
        <begin position="148"/>
        <end position="166"/>
    </location>
</feature>
<dbReference type="RefSeq" id="WP_063969987.1">
    <property type="nucleotide sequence ID" value="NZ_JAMXLT020000007.1"/>
</dbReference>
<evidence type="ECO:0000313" key="3">
    <source>
        <dbReference type="Proteomes" id="UP001204439"/>
    </source>
</evidence>
<keyword evidence="1" id="KW-0472">Membrane</keyword>
<evidence type="ECO:0008006" key="4">
    <source>
        <dbReference type="Google" id="ProtNLM"/>
    </source>
</evidence>
<comment type="caution">
    <text evidence="2">The sequence shown here is derived from an EMBL/GenBank/DDBJ whole genome shotgun (WGS) entry which is preliminary data.</text>
</comment>
<accession>A0ABU4JFA1</accession>
<evidence type="ECO:0000256" key="1">
    <source>
        <dbReference type="SAM" id="Phobius"/>
    </source>
</evidence>
<keyword evidence="3" id="KW-1185">Reference proteome</keyword>
<evidence type="ECO:0000313" key="2">
    <source>
        <dbReference type="EMBL" id="MDW8548355.1"/>
    </source>
</evidence>
<organism evidence="2 3">
    <name type="scientific">Epilithonimonas ginsengisoli</name>
    <dbReference type="NCBI Taxonomy" id="1245592"/>
    <lineage>
        <taxon>Bacteria</taxon>
        <taxon>Pseudomonadati</taxon>
        <taxon>Bacteroidota</taxon>
        <taxon>Flavobacteriia</taxon>
        <taxon>Flavobacteriales</taxon>
        <taxon>Weeksellaceae</taxon>
        <taxon>Chryseobacterium group</taxon>
        <taxon>Epilithonimonas</taxon>
    </lineage>
</organism>
<dbReference type="Proteomes" id="UP001204439">
    <property type="component" value="Unassembled WGS sequence"/>
</dbReference>
<dbReference type="EMBL" id="JAMXLT020000007">
    <property type="protein sequence ID" value="MDW8548355.1"/>
    <property type="molecule type" value="Genomic_DNA"/>
</dbReference>
<reference evidence="2 3" key="1">
    <citation type="submission" date="2023-11" db="EMBL/GenBank/DDBJ databases">
        <title>First isolation, identification, and characterization of non-pathogenic Epilithonimonas ginsengisoli isolated from diseased farmed rainbow trout (Oncorhynchus mykiss) in Chile.</title>
        <authorList>
            <person name="Miranda C.D."/>
            <person name="Irgang R."/>
            <person name="Concha C."/>
            <person name="Rojas R."/>
            <person name="Avendano R."/>
        </authorList>
    </citation>
    <scope>NUCLEOTIDE SEQUENCE [LARGE SCALE GENOMIC DNA]</scope>
    <source>
        <strain evidence="2 3">FP99</strain>
    </source>
</reference>
<name>A0ABU4JFA1_9FLAO</name>
<protein>
    <recommendedName>
        <fullName evidence="4">Lipoprotein</fullName>
    </recommendedName>
</protein>
<keyword evidence="1" id="KW-0812">Transmembrane</keyword>